<comment type="caution">
    <text evidence="5">The sequence shown here is derived from an EMBL/GenBank/DDBJ whole genome shotgun (WGS) entry which is preliminary data.</text>
</comment>
<dbReference type="InterPro" id="IPR002035">
    <property type="entry name" value="VWF_A"/>
</dbReference>
<evidence type="ECO:0000259" key="4">
    <source>
        <dbReference type="PROSITE" id="PS50234"/>
    </source>
</evidence>
<keyword evidence="3" id="KW-0732">Signal</keyword>
<evidence type="ECO:0000313" key="5">
    <source>
        <dbReference type="EMBL" id="PXZ02070.1"/>
    </source>
</evidence>
<dbReference type="InterPro" id="IPR052969">
    <property type="entry name" value="Thr-specific_kinase-like"/>
</dbReference>
<protein>
    <recommendedName>
        <fullName evidence="4">VWFA domain-containing protein</fullName>
    </recommendedName>
</protein>
<dbReference type="PANTHER" id="PTHR47763:SF1">
    <property type="entry name" value="DUF659 DOMAIN-CONTAINING PROTEIN"/>
    <property type="match status" value="1"/>
</dbReference>
<evidence type="ECO:0000313" key="6">
    <source>
        <dbReference type="Proteomes" id="UP000247565"/>
    </source>
</evidence>
<dbReference type="GO" id="GO:0005737">
    <property type="term" value="C:cytoplasm"/>
    <property type="evidence" value="ECO:0007669"/>
    <property type="project" value="TreeGrafter"/>
</dbReference>
<name>A0A318MZI8_9PROT</name>
<dbReference type="Gene3D" id="3.40.50.410">
    <property type="entry name" value="von Willebrand factor, type A domain"/>
    <property type="match status" value="1"/>
</dbReference>
<sequence length="611" mass="67247">MEGKHNLYQKIITRPGVVLSDSPSNQNAKPIEGFKVFYVYKRQKDTQGNEDWLQVGSDTQGHIVGWVPADKVINWAHTMVGAFTNPAGRERSLFMKNEQDEKQILLDQSGGDKAKELAKNALAGNPGPVIAMEPETYVDITHNFYLLPILDAQQIDRPSGPPLRLLHVVSAPSQKSNPDSSPANLRNFKASLVFVMDTTVSMEPYIEQTQAAVKSLINSIKNTAVKDNFRFGLVAFRDSLKDNPSLEYETKVFARPDFKQPVDNVNNAIASVHDAKVSSKSFDEDAIAGIKTALDEIDWNQSAGKYIILVTDAGAREANDPHSITKLGIEEIKQLAESKGVAVFVVHLLTPAGQKINNHTKAASQYRKLSQFGTAGSLYFPVRGGTPEAFSEVIQTLTMALLQQVADTTGRPIAGLNPSKKNAQSKKAEDQIKVVSQAMRLAYMGKEENTSVPDVISSYTTDRDLTNPVKKAIEVRVLLTKNQLSDLAQSLQIILKTGLAGRTEPQTFFTQLRSAFATAARDPQKISQSKNIGGLLGEYLQGLPYKSDIMNISEQDWLAMGAIAQRTVLNNVESRLRLYQEYESHPDLWVQLTGSKDPGEAVYPVPLEALP</sequence>
<keyword evidence="2" id="KW-0964">Secreted</keyword>
<dbReference type="Proteomes" id="UP000247565">
    <property type="component" value="Unassembled WGS sequence"/>
</dbReference>
<evidence type="ECO:0000256" key="1">
    <source>
        <dbReference type="ARBA" id="ARBA00004613"/>
    </source>
</evidence>
<dbReference type="OrthoDB" id="9801841at2"/>
<organism evidence="5 6">
    <name type="scientific">Commensalibacter melissae</name>
    <dbReference type="NCBI Taxonomy" id="2070537"/>
    <lineage>
        <taxon>Bacteria</taxon>
        <taxon>Pseudomonadati</taxon>
        <taxon>Pseudomonadota</taxon>
        <taxon>Alphaproteobacteria</taxon>
        <taxon>Acetobacterales</taxon>
        <taxon>Acetobacteraceae</taxon>
    </lineage>
</organism>
<gene>
    <name evidence="5" type="ORF">DK869_00630</name>
</gene>
<accession>A0A318MZI8</accession>
<dbReference type="SMART" id="SM00327">
    <property type="entry name" value="VWA"/>
    <property type="match status" value="1"/>
</dbReference>
<reference evidence="5 6" key="1">
    <citation type="submission" date="2018-05" db="EMBL/GenBank/DDBJ databases">
        <title>Reference genomes for bee gut microbiota database.</title>
        <authorList>
            <person name="Ellegaard K.M."/>
        </authorList>
    </citation>
    <scope>NUCLEOTIDE SEQUENCE [LARGE SCALE GENOMIC DNA]</scope>
    <source>
        <strain evidence="5 6">ESL0284</strain>
    </source>
</reference>
<feature type="domain" description="VWFA" evidence="4">
    <location>
        <begin position="191"/>
        <end position="397"/>
    </location>
</feature>
<dbReference type="Pfam" id="PF25106">
    <property type="entry name" value="VWA_4"/>
    <property type="match status" value="1"/>
</dbReference>
<dbReference type="GO" id="GO:0004674">
    <property type="term" value="F:protein serine/threonine kinase activity"/>
    <property type="evidence" value="ECO:0007669"/>
    <property type="project" value="TreeGrafter"/>
</dbReference>
<evidence type="ECO:0000256" key="3">
    <source>
        <dbReference type="ARBA" id="ARBA00022729"/>
    </source>
</evidence>
<comment type="subcellular location">
    <subcellularLocation>
        <location evidence="1">Secreted</location>
    </subcellularLocation>
</comment>
<proteinExistence type="predicted"/>
<dbReference type="InterPro" id="IPR056861">
    <property type="entry name" value="HMCN1-like_VWA"/>
</dbReference>
<dbReference type="AlphaFoldDB" id="A0A318MZI8"/>
<dbReference type="InterPro" id="IPR036465">
    <property type="entry name" value="vWFA_dom_sf"/>
</dbReference>
<dbReference type="PROSITE" id="PS50234">
    <property type="entry name" value="VWFA"/>
    <property type="match status" value="1"/>
</dbReference>
<keyword evidence="6" id="KW-1185">Reference proteome</keyword>
<dbReference type="SUPFAM" id="SSF53300">
    <property type="entry name" value="vWA-like"/>
    <property type="match status" value="1"/>
</dbReference>
<dbReference type="EMBL" id="QGLT01000001">
    <property type="protein sequence ID" value="PXZ02070.1"/>
    <property type="molecule type" value="Genomic_DNA"/>
</dbReference>
<dbReference type="PANTHER" id="PTHR47763">
    <property type="entry name" value="ALPHA-PROTEIN KINASE VWKA"/>
    <property type="match status" value="1"/>
</dbReference>
<evidence type="ECO:0000256" key="2">
    <source>
        <dbReference type="ARBA" id="ARBA00022525"/>
    </source>
</evidence>
<dbReference type="CDD" id="cd00198">
    <property type="entry name" value="vWFA"/>
    <property type="match status" value="1"/>
</dbReference>